<evidence type="ECO:0000313" key="4">
    <source>
        <dbReference type="Proteomes" id="UP000094527"/>
    </source>
</evidence>
<dbReference type="PANTHER" id="PTHR12634:SF8">
    <property type="entry name" value="FIERY MOUNTAIN, ISOFORM D"/>
    <property type="match status" value="1"/>
</dbReference>
<evidence type="ECO:0000256" key="1">
    <source>
        <dbReference type="ARBA" id="ARBA00006180"/>
    </source>
</evidence>
<dbReference type="GO" id="GO:0005634">
    <property type="term" value="C:nucleus"/>
    <property type="evidence" value="ECO:0007669"/>
    <property type="project" value="TreeGrafter"/>
</dbReference>
<name>A0A1D2MMT1_ORCCI</name>
<evidence type="ECO:0000313" key="3">
    <source>
        <dbReference type="EMBL" id="ODM94339.1"/>
    </source>
</evidence>
<dbReference type="STRING" id="48709.A0A1D2MMT1"/>
<accession>A0A1D2MMT1</accession>
<gene>
    <name evidence="3" type="ORF">Ocin01_12341</name>
</gene>
<keyword evidence="2" id="KW-0131">Cell cycle</keyword>
<dbReference type="GO" id="GO:0019888">
    <property type="term" value="F:protein phosphatase regulator activity"/>
    <property type="evidence" value="ECO:0007669"/>
    <property type="project" value="TreeGrafter"/>
</dbReference>
<protein>
    <submittedName>
        <fullName evidence="3">Serine/threonine-protein phosphatase 6 regulatory subunit 2</fullName>
    </submittedName>
</protein>
<comment type="similarity">
    <text evidence="1">Belongs to the SAPS family.</text>
</comment>
<dbReference type="OrthoDB" id="295029at2759"/>
<dbReference type="EMBL" id="LJIJ01000820">
    <property type="protein sequence ID" value="ODM94339.1"/>
    <property type="molecule type" value="Genomic_DNA"/>
</dbReference>
<organism evidence="3 4">
    <name type="scientific">Orchesella cincta</name>
    <name type="common">Springtail</name>
    <name type="synonym">Podura cincta</name>
    <dbReference type="NCBI Taxonomy" id="48709"/>
    <lineage>
        <taxon>Eukaryota</taxon>
        <taxon>Metazoa</taxon>
        <taxon>Ecdysozoa</taxon>
        <taxon>Arthropoda</taxon>
        <taxon>Hexapoda</taxon>
        <taxon>Collembola</taxon>
        <taxon>Entomobryomorpha</taxon>
        <taxon>Entomobryoidea</taxon>
        <taxon>Orchesellidae</taxon>
        <taxon>Orchesellinae</taxon>
        <taxon>Orchesella</taxon>
    </lineage>
</organism>
<dbReference type="InterPro" id="IPR007587">
    <property type="entry name" value="SAPS"/>
</dbReference>
<proteinExistence type="inferred from homology"/>
<dbReference type="Proteomes" id="UP000094527">
    <property type="component" value="Unassembled WGS sequence"/>
</dbReference>
<keyword evidence="4" id="KW-1185">Reference proteome</keyword>
<reference evidence="3 4" key="1">
    <citation type="journal article" date="2016" name="Genome Biol. Evol.">
        <title>Gene Family Evolution Reflects Adaptation to Soil Environmental Stressors in the Genome of the Collembolan Orchesella cincta.</title>
        <authorList>
            <person name="Faddeeva-Vakhrusheva A."/>
            <person name="Derks M.F."/>
            <person name="Anvar S.Y."/>
            <person name="Agamennone V."/>
            <person name="Suring W."/>
            <person name="Smit S."/>
            <person name="van Straalen N.M."/>
            <person name="Roelofs D."/>
        </authorList>
    </citation>
    <scope>NUCLEOTIDE SEQUENCE [LARGE SCALE GENOMIC DNA]</scope>
    <source>
        <tissue evidence="3">Mixed pool</tissue>
    </source>
</reference>
<dbReference type="AlphaFoldDB" id="A0A1D2MMT1"/>
<evidence type="ECO:0000256" key="2">
    <source>
        <dbReference type="ARBA" id="ARBA00023306"/>
    </source>
</evidence>
<dbReference type="PANTHER" id="PTHR12634">
    <property type="entry name" value="SIT4 YEAST -ASSOCIATING PROTEIN-RELATED"/>
    <property type="match status" value="1"/>
</dbReference>
<dbReference type="GO" id="GO:0005829">
    <property type="term" value="C:cytosol"/>
    <property type="evidence" value="ECO:0007669"/>
    <property type="project" value="TreeGrafter"/>
</dbReference>
<dbReference type="GO" id="GO:0019903">
    <property type="term" value="F:protein phosphatase binding"/>
    <property type="evidence" value="ECO:0007669"/>
    <property type="project" value="InterPro"/>
</dbReference>
<comment type="caution">
    <text evidence="3">The sequence shown here is derived from an EMBL/GenBank/DDBJ whole genome shotgun (WGS) entry which is preliminary data.</text>
</comment>
<sequence length="180" mass="20606">MVDLITTVPSADIPLPLQYKYPNTACEVLTSDISFADKIAAEHTLMGKLFHFFRDSEPPLNPLLASYVSRVLGEMIARKLDQNWYSYQLNLIQVMGYLQSDPSLLDWLLKHLETSAVCDFLHKLVMHVEGQDMRANLYEVGLIAIQFSSTCSSAFMKNIFVHFSFTVVRSPRKVFHETRE</sequence>